<keyword evidence="2" id="KW-0808">Transferase</keyword>
<organism evidence="2">
    <name type="scientific">mine drainage metagenome</name>
    <dbReference type="NCBI Taxonomy" id="410659"/>
    <lineage>
        <taxon>unclassified sequences</taxon>
        <taxon>metagenomes</taxon>
        <taxon>ecological metagenomes</taxon>
    </lineage>
</organism>
<dbReference type="Pfam" id="PF00534">
    <property type="entry name" value="Glycos_transf_1"/>
    <property type="match status" value="1"/>
</dbReference>
<name>E6QPY8_9ZZZZ</name>
<dbReference type="SUPFAM" id="SSF53756">
    <property type="entry name" value="UDP-Glycosyltransferase/glycogen phosphorylase"/>
    <property type="match status" value="1"/>
</dbReference>
<evidence type="ECO:0000313" key="2">
    <source>
        <dbReference type="EMBL" id="CBI09309.1"/>
    </source>
</evidence>
<dbReference type="InterPro" id="IPR050194">
    <property type="entry name" value="Glycosyltransferase_grp1"/>
</dbReference>
<dbReference type="Gene3D" id="3.40.50.2000">
    <property type="entry name" value="Glycogen Phosphorylase B"/>
    <property type="match status" value="2"/>
</dbReference>
<dbReference type="PANTHER" id="PTHR45947:SF3">
    <property type="entry name" value="SULFOQUINOVOSYL TRANSFERASE SQD2"/>
    <property type="match status" value="1"/>
</dbReference>
<dbReference type="CDD" id="cd03804">
    <property type="entry name" value="GT4_WbaZ-like"/>
    <property type="match status" value="1"/>
</dbReference>
<feature type="domain" description="Glycosyl transferase family 1" evidence="1">
    <location>
        <begin position="207"/>
        <end position="358"/>
    </location>
</feature>
<proteinExistence type="predicted"/>
<dbReference type="EMBL" id="CABR01000025">
    <property type="protein sequence ID" value="CBI09309.1"/>
    <property type="molecule type" value="Genomic_DNA"/>
</dbReference>
<dbReference type="GO" id="GO:0016757">
    <property type="term" value="F:glycosyltransferase activity"/>
    <property type="evidence" value="ECO:0007669"/>
    <property type="project" value="InterPro"/>
</dbReference>
<accession>E6QPY8</accession>
<protein>
    <submittedName>
        <fullName evidence="2">Glycosyl transferase, group 1 family protein</fullName>
    </submittedName>
</protein>
<evidence type="ECO:0000259" key="1">
    <source>
        <dbReference type="Pfam" id="PF00534"/>
    </source>
</evidence>
<dbReference type="InterPro" id="IPR001296">
    <property type="entry name" value="Glyco_trans_1"/>
</dbReference>
<reference evidence="2" key="1">
    <citation type="submission" date="2009-10" db="EMBL/GenBank/DDBJ databases">
        <title>Diversity of trophic interactions inside an arsenic-rich microbial ecosystem.</title>
        <authorList>
            <person name="Bertin P.N."/>
            <person name="Heinrich-Salmeron A."/>
            <person name="Pelletier E."/>
            <person name="Goulhen-Chollet F."/>
            <person name="Arsene-Ploetze F."/>
            <person name="Gallien S."/>
            <person name="Calteau A."/>
            <person name="Vallenet D."/>
            <person name="Casiot C."/>
            <person name="Chane-Woon-Ming B."/>
            <person name="Giloteaux L."/>
            <person name="Barakat M."/>
            <person name="Bonnefoy V."/>
            <person name="Bruneel O."/>
            <person name="Chandler M."/>
            <person name="Cleiss J."/>
            <person name="Duran R."/>
            <person name="Elbaz-Poulichet F."/>
            <person name="Fonknechten N."/>
            <person name="Lauga B."/>
            <person name="Mornico D."/>
            <person name="Ortet P."/>
            <person name="Schaeffer C."/>
            <person name="Siguier P."/>
            <person name="Alexander Thil Smith A."/>
            <person name="Van Dorsselaer A."/>
            <person name="Weissenbach J."/>
            <person name="Medigue C."/>
            <person name="Le Paslier D."/>
        </authorList>
    </citation>
    <scope>NUCLEOTIDE SEQUENCE</scope>
</reference>
<comment type="caution">
    <text evidence="2">The sequence shown here is derived from an EMBL/GenBank/DDBJ whole genome shotgun (WGS) entry which is preliminary data.</text>
</comment>
<gene>
    <name evidence="2" type="ORF">CARN7_0034</name>
</gene>
<sequence length="385" mass="42836">MNENLAHNVRIAVVHDWLTSYAGSERVLEQILAMYPEADLFAVCDFVPEADRGFLGGRQVNTTFIQHLPGAKRHYRSYLPLMPLAIEQLDLSGYEVVLSISHAVAKGVLTGPDQLHISYVNSPIRYAWDLQHQYLQESGLTTGLKSWLVRWLLHKIRIWDTRTANGVDEFIGNSHFIARRIWKVYRREAAVIYPPVDIECFGIHLAKDDFYLTASRLVPYKKINLIVDAFAAMPDKRLVVIGDGPDMAKIRARASSNIEILGFQSGEVLRDYLQRARAFVFAAEEDFGIAPVEAQACGTPVIAYGKGGALETVRGLSDPRPTGVFFPAQTVAAICAAVETFETECGEITAVNCRANAERFGHERFRAELSDFVLAAFAAFEAGRG</sequence>
<dbReference type="AlphaFoldDB" id="E6QPY8"/>
<dbReference type="PANTHER" id="PTHR45947">
    <property type="entry name" value="SULFOQUINOVOSYL TRANSFERASE SQD2"/>
    <property type="match status" value="1"/>
</dbReference>